<dbReference type="NCBIfam" id="NF010041">
    <property type="entry name" value="PRK13517.1-1"/>
    <property type="match status" value="1"/>
</dbReference>
<proteinExistence type="inferred from homology"/>
<evidence type="ECO:0000256" key="2">
    <source>
        <dbReference type="ARBA" id="ARBA00022741"/>
    </source>
</evidence>
<comment type="similarity">
    <text evidence="5">Belongs to the glutamate--cysteine ligase type 2 family. YbdK subfamily.</text>
</comment>
<keyword evidence="1 5" id="KW-0436">Ligase</keyword>
<dbReference type="Gene3D" id="3.30.590.20">
    <property type="match status" value="1"/>
</dbReference>
<dbReference type="InterPro" id="IPR050141">
    <property type="entry name" value="GCL_type2/YbdK_subfam"/>
</dbReference>
<dbReference type="EMBL" id="JBHSKD010000007">
    <property type="protein sequence ID" value="MFC5176267.1"/>
    <property type="molecule type" value="Genomic_DNA"/>
</dbReference>
<comment type="catalytic activity">
    <reaction evidence="4 5">
        <text>L-cysteine + L-glutamate + ATP = gamma-L-glutamyl-L-cysteine + ADP + phosphate + H(+)</text>
        <dbReference type="Rhea" id="RHEA:13285"/>
        <dbReference type="ChEBI" id="CHEBI:15378"/>
        <dbReference type="ChEBI" id="CHEBI:29985"/>
        <dbReference type="ChEBI" id="CHEBI:30616"/>
        <dbReference type="ChEBI" id="CHEBI:35235"/>
        <dbReference type="ChEBI" id="CHEBI:43474"/>
        <dbReference type="ChEBI" id="CHEBI:58173"/>
        <dbReference type="ChEBI" id="CHEBI:456216"/>
        <dbReference type="EC" id="6.3.2.2"/>
    </reaction>
</comment>
<sequence>MTACRGACGARVAVRKIGVEEELLLVDPETGRTTAVAQHAVRAEPEVEAELYLQQMESQTPPVSTLTEVAEELRLERQGLVDAAEAAGAAAVAVGTPVLVMDDVAFTPTDRYRRIRDEYGELASSALACATHVHVDVTPDEAVHVVDGIGPWLPVLLALSANSPYWQGRDTGHASWRSQLWSRWPTFGTGQPFGDRATYDEVAGRLVDWGAGLDPGMVYLPARLSPRYPTVELRVADVCTELGDTLLLAALARALVATTAAAPATPPVSAWRSELVRAAMWRAARYGISEQLVHPATRDLAHADEVVDALVAHVRPALEEHDDVDAVRDLLGALRARGTGATAQRRTFERHGDLAEVVHDLRRRTAQAAVD</sequence>
<evidence type="ECO:0000313" key="7">
    <source>
        <dbReference type="Proteomes" id="UP001596087"/>
    </source>
</evidence>
<dbReference type="Proteomes" id="UP001596087">
    <property type="component" value="Unassembled WGS sequence"/>
</dbReference>
<dbReference type="InterPro" id="IPR006336">
    <property type="entry name" value="GCS2"/>
</dbReference>
<dbReference type="InterPro" id="IPR014746">
    <property type="entry name" value="Gln_synth/guanido_kin_cat_dom"/>
</dbReference>
<keyword evidence="3 5" id="KW-0067">ATP-binding</keyword>
<comment type="function">
    <text evidence="5">ATP-dependent carboxylate-amine ligase which exhibits weak glutamate--cysteine ligase activity.</text>
</comment>
<dbReference type="NCBIfam" id="TIGR02050">
    <property type="entry name" value="gshA_cyan_rel"/>
    <property type="match status" value="1"/>
</dbReference>
<evidence type="ECO:0000256" key="1">
    <source>
        <dbReference type="ARBA" id="ARBA00022598"/>
    </source>
</evidence>
<reference evidence="7" key="1">
    <citation type="journal article" date="2019" name="Int. J. Syst. Evol. Microbiol.">
        <title>The Global Catalogue of Microorganisms (GCM) 10K type strain sequencing project: providing services to taxonomists for standard genome sequencing and annotation.</title>
        <authorList>
            <consortium name="The Broad Institute Genomics Platform"/>
            <consortium name="The Broad Institute Genome Sequencing Center for Infectious Disease"/>
            <person name="Wu L."/>
            <person name="Ma J."/>
        </authorList>
    </citation>
    <scope>NUCLEOTIDE SEQUENCE [LARGE SCALE GENOMIC DNA]</scope>
    <source>
        <strain evidence="7">DFY41</strain>
    </source>
</reference>
<dbReference type="HAMAP" id="MF_01609">
    <property type="entry name" value="Glu_cys_ligase_2"/>
    <property type="match status" value="1"/>
</dbReference>
<protein>
    <recommendedName>
        <fullName evidence="5">Putative glutamate--cysteine ligase 2</fullName>
        <ecNumber evidence="5">6.3.2.2</ecNumber>
    </recommendedName>
    <alternativeName>
        <fullName evidence="5">Gamma-glutamylcysteine synthetase 2</fullName>
        <shortName evidence="5">GCS 2</shortName>
        <shortName evidence="5">Gamma-GCS 2</shortName>
    </alternativeName>
</protein>
<dbReference type="InterPro" id="IPR011793">
    <property type="entry name" value="YbdK"/>
</dbReference>
<dbReference type="RefSeq" id="WP_378588384.1">
    <property type="nucleotide sequence ID" value="NZ_JBHSKD010000007.1"/>
</dbReference>
<dbReference type="SUPFAM" id="SSF55931">
    <property type="entry name" value="Glutamine synthetase/guanido kinase"/>
    <property type="match status" value="1"/>
</dbReference>
<dbReference type="PANTHER" id="PTHR36510:SF1">
    <property type="entry name" value="GLUTAMATE--CYSTEINE LIGASE 2-RELATED"/>
    <property type="match status" value="1"/>
</dbReference>
<keyword evidence="2 5" id="KW-0547">Nucleotide-binding</keyword>
<dbReference type="PANTHER" id="PTHR36510">
    <property type="entry name" value="GLUTAMATE--CYSTEINE LIGASE 2-RELATED"/>
    <property type="match status" value="1"/>
</dbReference>
<organism evidence="6 7">
    <name type="scientific">Nocardioides taihuensis</name>
    <dbReference type="NCBI Taxonomy" id="1835606"/>
    <lineage>
        <taxon>Bacteria</taxon>
        <taxon>Bacillati</taxon>
        <taxon>Actinomycetota</taxon>
        <taxon>Actinomycetes</taxon>
        <taxon>Propionibacteriales</taxon>
        <taxon>Nocardioidaceae</taxon>
        <taxon>Nocardioides</taxon>
    </lineage>
</organism>
<name>A0ABW0BH06_9ACTN</name>
<keyword evidence="7" id="KW-1185">Reference proteome</keyword>
<dbReference type="Pfam" id="PF04107">
    <property type="entry name" value="GCS2"/>
    <property type="match status" value="1"/>
</dbReference>
<dbReference type="EC" id="6.3.2.2" evidence="5"/>
<dbReference type="GO" id="GO:0004357">
    <property type="term" value="F:glutamate-cysteine ligase activity"/>
    <property type="evidence" value="ECO:0007669"/>
    <property type="project" value="UniProtKB-EC"/>
</dbReference>
<accession>A0ABW0BH06</accession>
<comment type="caution">
    <text evidence="6">The sequence shown here is derived from an EMBL/GenBank/DDBJ whole genome shotgun (WGS) entry which is preliminary data.</text>
</comment>
<evidence type="ECO:0000256" key="4">
    <source>
        <dbReference type="ARBA" id="ARBA00048819"/>
    </source>
</evidence>
<evidence type="ECO:0000256" key="5">
    <source>
        <dbReference type="HAMAP-Rule" id="MF_01609"/>
    </source>
</evidence>
<evidence type="ECO:0000313" key="6">
    <source>
        <dbReference type="EMBL" id="MFC5176267.1"/>
    </source>
</evidence>
<gene>
    <name evidence="6" type="ORF">ACFPGP_06265</name>
</gene>
<evidence type="ECO:0000256" key="3">
    <source>
        <dbReference type="ARBA" id="ARBA00022840"/>
    </source>
</evidence>